<evidence type="ECO:0000313" key="6">
    <source>
        <dbReference type="Proteomes" id="UP000545507"/>
    </source>
</evidence>
<feature type="chain" id="PRO_5030637314" evidence="3">
    <location>
        <begin position="30"/>
        <end position="359"/>
    </location>
</feature>
<dbReference type="Pfam" id="PF09375">
    <property type="entry name" value="Peptidase_M75"/>
    <property type="match status" value="1"/>
</dbReference>
<accession>A0A7Y8GXT5</accession>
<protein>
    <submittedName>
        <fullName evidence="5">Imelysin family protein</fullName>
    </submittedName>
</protein>
<sequence>MKPSDKLTRRRLLAALAAGAVLPATPVWAQTSGPVAFPYYSGEQALQGLYGLHLPPLARTFETAAQALSVAARTHCAGPATPAPLLDAWRQALLAWQALATPGLGPVIERRSQRQIDFWPARPALLDKALARAPKTLADMERIGTPAKGFPGMERLLAGQPSDNHCPYLVLIAEGIEAEARALREGFDALAARDWTADEDAARGAFAEWINQWLGGLERLRWIEIEQPLQRAKTAGQGHRPAFARQRMADNLAEWRTQWQALNAQAQLQPAQRTEPPPPGQALIPIEALLMGKGHIALAGRWGQALDAVSAAVAGLPAQPGERELMALSRTMKTVTTLYQGEVASALDVPLGFSDADGD</sequence>
<keyword evidence="2 3" id="KW-0732">Signal</keyword>
<dbReference type="EMBL" id="VYGV01000015">
    <property type="protein sequence ID" value="NWF46850.1"/>
    <property type="molecule type" value="Genomic_DNA"/>
</dbReference>
<dbReference type="Gene3D" id="1.20.1420.20">
    <property type="entry name" value="M75 peptidase, HXXE motif"/>
    <property type="match status" value="1"/>
</dbReference>
<dbReference type="InterPro" id="IPR038352">
    <property type="entry name" value="Imelysin_sf"/>
</dbReference>
<comment type="subcellular location">
    <subcellularLocation>
        <location evidence="1">Cell envelope</location>
    </subcellularLocation>
</comment>
<dbReference type="RefSeq" id="WP_177136749.1">
    <property type="nucleotide sequence ID" value="NZ_VYGV01000015.1"/>
</dbReference>
<dbReference type="AlphaFoldDB" id="A0A7Y8GXT5"/>
<evidence type="ECO:0000256" key="1">
    <source>
        <dbReference type="ARBA" id="ARBA00004196"/>
    </source>
</evidence>
<keyword evidence="6" id="KW-1185">Reference proteome</keyword>
<dbReference type="InterPro" id="IPR034984">
    <property type="entry name" value="Imelysin-like_IPPA"/>
</dbReference>
<comment type="caution">
    <text evidence="5">The sequence shown here is derived from an EMBL/GenBank/DDBJ whole genome shotgun (WGS) entry which is preliminary data.</text>
</comment>
<name>A0A7Y8GXT5_9BURK</name>
<evidence type="ECO:0000313" key="5">
    <source>
        <dbReference type="EMBL" id="NWF46850.1"/>
    </source>
</evidence>
<dbReference type="PROSITE" id="PS51318">
    <property type="entry name" value="TAT"/>
    <property type="match status" value="1"/>
</dbReference>
<dbReference type="CDD" id="cd14659">
    <property type="entry name" value="Imelysin-like_IPPA"/>
    <property type="match status" value="1"/>
</dbReference>
<dbReference type="Proteomes" id="UP000545507">
    <property type="component" value="Unassembled WGS sequence"/>
</dbReference>
<evidence type="ECO:0000256" key="2">
    <source>
        <dbReference type="ARBA" id="ARBA00022729"/>
    </source>
</evidence>
<evidence type="ECO:0000256" key="3">
    <source>
        <dbReference type="SAM" id="SignalP"/>
    </source>
</evidence>
<evidence type="ECO:0000259" key="4">
    <source>
        <dbReference type="Pfam" id="PF09375"/>
    </source>
</evidence>
<feature type="domain" description="Imelysin-like" evidence="4">
    <location>
        <begin position="61"/>
        <end position="340"/>
    </location>
</feature>
<dbReference type="InterPro" id="IPR018976">
    <property type="entry name" value="Imelysin-like"/>
</dbReference>
<proteinExistence type="predicted"/>
<dbReference type="InterPro" id="IPR006311">
    <property type="entry name" value="TAT_signal"/>
</dbReference>
<feature type="signal peptide" evidence="3">
    <location>
        <begin position="1"/>
        <end position="29"/>
    </location>
</feature>
<reference evidence="5 6" key="1">
    <citation type="submission" date="2019-09" db="EMBL/GenBank/DDBJ databases">
        <title>Hydrogenophaga aromatica sp. nov., isolated from a para-xylene-degrading enrichment culture.</title>
        <authorList>
            <person name="Tancsics A."/>
            <person name="Banerjee S."/>
        </authorList>
    </citation>
    <scope>NUCLEOTIDE SEQUENCE [LARGE SCALE GENOMIC DNA]</scope>
    <source>
        <strain evidence="5 6">D2P1</strain>
    </source>
</reference>
<dbReference type="GO" id="GO:0030313">
    <property type="term" value="C:cell envelope"/>
    <property type="evidence" value="ECO:0007669"/>
    <property type="project" value="UniProtKB-SubCell"/>
</dbReference>
<organism evidence="5 6">
    <name type="scientific">Hydrogenophaga aromaticivorans</name>
    <dbReference type="NCBI Taxonomy" id="2610898"/>
    <lineage>
        <taxon>Bacteria</taxon>
        <taxon>Pseudomonadati</taxon>
        <taxon>Pseudomonadota</taxon>
        <taxon>Betaproteobacteria</taxon>
        <taxon>Burkholderiales</taxon>
        <taxon>Comamonadaceae</taxon>
        <taxon>Hydrogenophaga</taxon>
    </lineage>
</organism>
<gene>
    <name evidence="5" type="ORF">F3K02_16550</name>
</gene>